<keyword evidence="5" id="KW-1185">Reference proteome</keyword>
<evidence type="ECO:0000256" key="2">
    <source>
        <dbReference type="ARBA" id="ARBA00022465"/>
    </source>
</evidence>
<protein>
    <submittedName>
        <fullName evidence="4">Tail fiber assembly protein</fullName>
    </submittedName>
</protein>
<reference evidence="4 5" key="1">
    <citation type="submission" date="2020-02" db="EMBL/GenBank/DDBJ databases">
        <authorList>
            <person name="Li D."/>
            <person name="Pan L."/>
            <person name="Qin W."/>
            <person name="Xu L."/>
            <person name="Lin W."/>
            <person name="Yang J."/>
            <person name="Hong B."/>
            <person name="Xu B."/>
        </authorList>
    </citation>
    <scope>NUCLEOTIDE SEQUENCE [LARGE SCALE GENOMIC DNA]</scope>
</reference>
<dbReference type="PANTHER" id="PTHR34413">
    <property type="entry name" value="PROPHAGE TAIL FIBER ASSEMBLY PROTEIN HOMOLOG TFAE-RELATED-RELATED"/>
    <property type="match status" value="1"/>
</dbReference>
<proteinExistence type="inferred from homology"/>
<keyword evidence="3" id="KW-1246">Viral tail fiber assembly</keyword>
<dbReference type="RefSeq" id="YP_010738151.1">
    <property type="nucleotide sequence ID" value="NC_073022.1"/>
</dbReference>
<dbReference type="Pfam" id="PF02413">
    <property type="entry name" value="Caudo_TAP"/>
    <property type="match status" value="1"/>
</dbReference>
<dbReference type="GO" id="GO:0098004">
    <property type="term" value="P:virus tail fiber assembly"/>
    <property type="evidence" value="ECO:0007669"/>
    <property type="project" value="UniProtKB-KW"/>
</dbReference>
<name>A0A7D5K750_9CAUD</name>
<evidence type="ECO:0000256" key="3">
    <source>
        <dbReference type="ARBA" id="ARBA00023138"/>
    </source>
</evidence>
<dbReference type="GeneID" id="79578135"/>
<dbReference type="InterPro" id="IPR051220">
    <property type="entry name" value="TFA_Chaperone"/>
</dbReference>
<comment type="similarity">
    <text evidence="1">Belongs to the tfa family.</text>
</comment>
<keyword evidence="2" id="KW-1188">Viral release from host cell</keyword>
<accession>A0A7D5K750</accession>
<dbReference type="InterPro" id="IPR003458">
    <property type="entry name" value="Phage_T4_Gp38_tail_assem"/>
</dbReference>
<dbReference type="KEGG" id="vg:79578135"/>
<evidence type="ECO:0000313" key="5">
    <source>
        <dbReference type="Proteomes" id="UP000509192"/>
    </source>
</evidence>
<dbReference type="EMBL" id="MT135176">
    <property type="protein sequence ID" value="QLF80277.1"/>
    <property type="molecule type" value="Genomic_DNA"/>
</dbReference>
<evidence type="ECO:0000256" key="1">
    <source>
        <dbReference type="ARBA" id="ARBA00008579"/>
    </source>
</evidence>
<dbReference type="Proteomes" id="UP000509192">
    <property type="component" value="Segment"/>
</dbReference>
<sequence>MNFREKTKLTEDEQQQASDFGVIFLCDDAGNDWYESQNQFAAETIKVMYAENGVICAISDDVSKLWPLNMSVAEVDSLPDGFLSDGKSWQFVEGVVVERVYTNDELVEQAQLKKTHLLEEATIAISPLERAVKYGMATDEEKAKLEAWERYSVLLSRVDVSKAPDVEWPEKPEE</sequence>
<evidence type="ECO:0000313" key="4">
    <source>
        <dbReference type="EMBL" id="QLF80277.1"/>
    </source>
</evidence>
<keyword evidence="2" id="KW-1245">Viral tail assembly</keyword>
<dbReference type="PANTHER" id="PTHR34413:SF2">
    <property type="entry name" value="PROPHAGE TAIL FIBER ASSEMBLY PROTEIN HOMOLOG TFAE-RELATED"/>
    <property type="match status" value="1"/>
</dbReference>
<organism evidence="4 5">
    <name type="scientific">Hafnia phage yong1</name>
    <dbReference type="NCBI Taxonomy" id="2719181"/>
    <lineage>
        <taxon>Viruses</taxon>
        <taxon>Duplodnaviria</taxon>
        <taxon>Heunggongvirae</taxon>
        <taxon>Uroviricota</taxon>
        <taxon>Caudoviricetes</taxon>
        <taxon>Hafyongvirus</taxon>
        <taxon>Hafyongvirus yong1</taxon>
    </lineage>
</organism>